<sequence length="29" mass="3264">MSEVGRRSTTGGGTEAAWIKRGRWQQVEE</sequence>
<reference evidence="2 3" key="1">
    <citation type="journal article" date="2018" name="Front. Plant Sci.">
        <title>Red Clover (Trifolium pratense) and Zigzag Clover (T. medium) - A Picture of Genomic Similarities and Differences.</title>
        <authorList>
            <person name="Dluhosova J."/>
            <person name="Istvanek J."/>
            <person name="Nedelnik J."/>
            <person name="Repkova J."/>
        </authorList>
    </citation>
    <scope>NUCLEOTIDE SEQUENCE [LARGE SCALE GENOMIC DNA]</scope>
    <source>
        <strain evidence="3">cv. 10/8</strain>
        <tissue evidence="2">Leaf</tissue>
    </source>
</reference>
<dbReference type="AlphaFoldDB" id="A0A392UQT8"/>
<dbReference type="EMBL" id="LXQA010854187">
    <property type="protein sequence ID" value="MCI74145.1"/>
    <property type="molecule type" value="Genomic_DNA"/>
</dbReference>
<organism evidence="2 3">
    <name type="scientific">Trifolium medium</name>
    <dbReference type="NCBI Taxonomy" id="97028"/>
    <lineage>
        <taxon>Eukaryota</taxon>
        <taxon>Viridiplantae</taxon>
        <taxon>Streptophyta</taxon>
        <taxon>Embryophyta</taxon>
        <taxon>Tracheophyta</taxon>
        <taxon>Spermatophyta</taxon>
        <taxon>Magnoliopsida</taxon>
        <taxon>eudicotyledons</taxon>
        <taxon>Gunneridae</taxon>
        <taxon>Pentapetalae</taxon>
        <taxon>rosids</taxon>
        <taxon>fabids</taxon>
        <taxon>Fabales</taxon>
        <taxon>Fabaceae</taxon>
        <taxon>Papilionoideae</taxon>
        <taxon>50 kb inversion clade</taxon>
        <taxon>NPAAA clade</taxon>
        <taxon>Hologalegina</taxon>
        <taxon>IRL clade</taxon>
        <taxon>Trifolieae</taxon>
        <taxon>Trifolium</taxon>
    </lineage>
</organism>
<comment type="caution">
    <text evidence="2">The sequence shown here is derived from an EMBL/GenBank/DDBJ whole genome shotgun (WGS) entry which is preliminary data.</text>
</comment>
<proteinExistence type="predicted"/>
<evidence type="ECO:0000313" key="2">
    <source>
        <dbReference type="EMBL" id="MCI74145.1"/>
    </source>
</evidence>
<feature type="region of interest" description="Disordered" evidence="1">
    <location>
        <begin position="1"/>
        <end position="29"/>
    </location>
</feature>
<name>A0A392UQT8_9FABA</name>
<evidence type="ECO:0000256" key="1">
    <source>
        <dbReference type="SAM" id="MobiDB-lite"/>
    </source>
</evidence>
<protein>
    <submittedName>
        <fullName evidence="2">Uncharacterized protein</fullName>
    </submittedName>
</protein>
<keyword evidence="3" id="KW-1185">Reference proteome</keyword>
<accession>A0A392UQT8</accession>
<evidence type="ECO:0000313" key="3">
    <source>
        <dbReference type="Proteomes" id="UP000265520"/>
    </source>
</evidence>
<feature type="non-terminal residue" evidence="2">
    <location>
        <position position="29"/>
    </location>
</feature>
<dbReference type="Proteomes" id="UP000265520">
    <property type="component" value="Unassembled WGS sequence"/>
</dbReference>